<name>A0A6G5AG07_RHIMP</name>
<protein>
    <submittedName>
        <fullName evidence="1">Uncharacterized protein</fullName>
    </submittedName>
</protein>
<accession>A0A6G5AG07</accession>
<evidence type="ECO:0000313" key="1">
    <source>
        <dbReference type="EMBL" id="NIE49854.1"/>
    </source>
</evidence>
<dbReference type="EMBL" id="GIKN01007581">
    <property type="protein sequence ID" value="NIE49854.1"/>
    <property type="molecule type" value="Transcribed_RNA"/>
</dbReference>
<organism evidence="1">
    <name type="scientific">Rhipicephalus microplus</name>
    <name type="common">Cattle tick</name>
    <name type="synonym">Boophilus microplus</name>
    <dbReference type="NCBI Taxonomy" id="6941"/>
    <lineage>
        <taxon>Eukaryota</taxon>
        <taxon>Metazoa</taxon>
        <taxon>Ecdysozoa</taxon>
        <taxon>Arthropoda</taxon>
        <taxon>Chelicerata</taxon>
        <taxon>Arachnida</taxon>
        <taxon>Acari</taxon>
        <taxon>Parasitiformes</taxon>
        <taxon>Ixodida</taxon>
        <taxon>Ixodoidea</taxon>
        <taxon>Ixodidae</taxon>
        <taxon>Rhipicephalinae</taxon>
        <taxon>Rhipicephalus</taxon>
        <taxon>Boophilus</taxon>
    </lineage>
</organism>
<dbReference type="AlphaFoldDB" id="A0A6G5AG07"/>
<reference evidence="1" key="1">
    <citation type="submission" date="2020-03" db="EMBL/GenBank/DDBJ databases">
        <title>A transcriptome and proteome of the tick Rhipicephalus microplus shaped by the genetic composition of its hosts and developmental stage.</title>
        <authorList>
            <person name="Garcia G.R."/>
            <person name="Ribeiro J.M.C."/>
            <person name="Maruyama S.R."/>
            <person name="Gardinasse L.G."/>
            <person name="Nelson K."/>
            <person name="Ferreira B.R."/>
            <person name="Andrade T.G."/>
            <person name="Santos I.K.F.M."/>
        </authorList>
    </citation>
    <scope>NUCLEOTIDE SEQUENCE</scope>
    <source>
        <strain evidence="1">NSGR</strain>
        <tissue evidence="1">Salivary glands</tissue>
    </source>
</reference>
<proteinExistence type="predicted"/>
<sequence>MFASRCLLSSPAHRLIYIYIYYTNIHTHTHENTEDIAERAVQRLLKSLDVFSFSSPLVVSFFTHPHAPLLSLVPQNPHAVIRCLQIFSLVYLLTCGWSCSCIKSCYTKYIHLCSLV</sequence>